<dbReference type="Gene3D" id="2.40.37.10">
    <property type="entry name" value="Lyase, Ornithine Decarboxylase, Chain A, domain 1"/>
    <property type="match status" value="1"/>
</dbReference>
<evidence type="ECO:0000256" key="9">
    <source>
        <dbReference type="RuleBase" id="RU003738"/>
    </source>
</evidence>
<keyword evidence="4 6" id="KW-0457">Lysine biosynthesis</keyword>
<feature type="domain" description="Orn/DAP/Arg decarboxylase 2 C-terminal" evidence="10">
    <location>
        <begin position="292"/>
        <end position="378"/>
    </location>
</feature>
<feature type="binding site" evidence="6">
    <location>
        <position position="326"/>
    </location>
    <ligand>
        <name>substrate</name>
    </ligand>
</feature>
<dbReference type="GO" id="GO:0008836">
    <property type="term" value="F:diaminopimelate decarboxylase activity"/>
    <property type="evidence" value="ECO:0007669"/>
    <property type="project" value="UniProtKB-UniRule"/>
</dbReference>
<dbReference type="InterPro" id="IPR022653">
    <property type="entry name" value="De-COase2_pyr-phos_BS"/>
</dbReference>
<feature type="binding site" evidence="6">
    <location>
        <position position="380"/>
    </location>
    <ligand>
        <name>substrate</name>
    </ligand>
</feature>
<feature type="binding site" evidence="6">
    <location>
        <position position="287"/>
    </location>
    <ligand>
        <name>substrate</name>
    </ligand>
</feature>
<dbReference type="PATRIC" id="fig|1807.14.peg.810"/>
<comment type="caution">
    <text evidence="12">The sequence shown here is derived from an EMBL/GenBank/DDBJ whole genome shotgun (WGS) entry which is preliminary data.</text>
</comment>
<dbReference type="FunFam" id="3.20.20.10:FF:000003">
    <property type="entry name" value="Diaminopimelate decarboxylase"/>
    <property type="match status" value="1"/>
</dbReference>
<dbReference type="InterPro" id="IPR009006">
    <property type="entry name" value="Ala_racemase/Decarboxylase_C"/>
</dbReference>
<sequence>MTQIGTPGDIDLSLYPDGTTLDSAGRLLVGGCRVDELVHRYGTPAYLIDEGALRRTARRYLDAFTRRHPRSLVLFAAKSFPSASVIGVVQEEGCGVDTAAAGELALALAAGADPRRMVFHGNAKTDDDIRAALRARVRYIVVDNLDDVERLARLADEPVPVLLRVSPALDAKTHQAMMTGHDASKFGIPSDQVDEVIGIITREPRLDLRGLHAHVGSQLLDLDQFSAAVRALAQFGRFGAYDLGGGLGVRYTSTDHAPSVEDYAQHMVSAVHRHLGEGVELLVEPGRSMVARNGITAYRVVTVKRGARTHVAVDGGMGDNLEVSLYGQPFQPSVIDRSGPTETVDIVGRHCESGDEIAHGITVVQPQVGDLITVPVTGAYCYTMANNYNTALRPPVVFCRDGVARLAVRRETLDDLLRREQLLPPQAPN</sequence>
<dbReference type="AlphaFoldDB" id="A0A0J6WCH2"/>
<dbReference type="PRINTS" id="PR01179">
    <property type="entry name" value="ODADCRBXLASE"/>
</dbReference>
<evidence type="ECO:0000256" key="7">
    <source>
        <dbReference type="NCBIfam" id="TIGR01048"/>
    </source>
</evidence>
<dbReference type="NCBIfam" id="TIGR01048">
    <property type="entry name" value="lysA"/>
    <property type="match status" value="1"/>
</dbReference>
<evidence type="ECO:0000256" key="2">
    <source>
        <dbReference type="ARBA" id="ARBA00022793"/>
    </source>
</evidence>
<dbReference type="InterPro" id="IPR029066">
    <property type="entry name" value="PLP-binding_barrel"/>
</dbReference>
<evidence type="ECO:0000256" key="1">
    <source>
        <dbReference type="ARBA" id="ARBA00001933"/>
    </source>
</evidence>
<dbReference type="RefSeq" id="WP_048422189.1">
    <property type="nucleotide sequence ID" value="NZ_JYNU01000004.1"/>
</dbReference>
<evidence type="ECO:0000259" key="11">
    <source>
        <dbReference type="Pfam" id="PF02784"/>
    </source>
</evidence>
<comment type="similarity">
    <text evidence="6">Belongs to the Orn/Lys/Arg decarboxylase class-II family. LysA subfamily.</text>
</comment>
<evidence type="ECO:0000256" key="6">
    <source>
        <dbReference type="HAMAP-Rule" id="MF_02120"/>
    </source>
</evidence>
<dbReference type="EMBL" id="JYNU01000004">
    <property type="protein sequence ID" value="KMO80930.1"/>
    <property type="molecule type" value="Genomic_DNA"/>
</dbReference>
<keyword evidence="6" id="KW-0028">Amino-acid biosynthesis</keyword>
<feature type="binding site" evidence="6">
    <location>
        <begin position="284"/>
        <end position="287"/>
    </location>
    <ligand>
        <name>pyridoxal 5'-phosphate</name>
        <dbReference type="ChEBI" id="CHEBI:597326"/>
    </ligand>
</feature>
<comment type="function">
    <text evidence="6">Specifically catalyzes the decarboxylation of meso-diaminopimelate (meso-DAP) to L-lysine.</text>
</comment>
<evidence type="ECO:0000256" key="3">
    <source>
        <dbReference type="ARBA" id="ARBA00022898"/>
    </source>
</evidence>
<feature type="binding site" evidence="6">
    <location>
        <position position="380"/>
    </location>
    <ligand>
        <name>pyridoxal 5'-phosphate</name>
        <dbReference type="ChEBI" id="CHEBI:597326"/>
    </ligand>
</feature>
<dbReference type="UniPathway" id="UPA00034">
    <property type="reaction ID" value="UER00027"/>
</dbReference>
<dbReference type="HAMAP" id="MF_02120">
    <property type="entry name" value="LysA"/>
    <property type="match status" value="1"/>
</dbReference>
<feature type="binding site" evidence="6">
    <location>
        <position position="352"/>
    </location>
    <ligand>
        <name>substrate</name>
    </ligand>
</feature>
<dbReference type="PANTHER" id="PTHR43727:SF2">
    <property type="entry name" value="GROUP IV DECARBOXYLASE"/>
    <property type="match status" value="1"/>
</dbReference>
<dbReference type="PROSITE" id="PS00878">
    <property type="entry name" value="ODR_DC_2_1"/>
    <property type="match status" value="1"/>
</dbReference>
<feature type="binding site" evidence="6">
    <location>
        <position position="246"/>
    </location>
    <ligand>
        <name>pyridoxal 5'-phosphate</name>
        <dbReference type="ChEBI" id="CHEBI:597326"/>
    </ligand>
</feature>
<dbReference type="CDD" id="cd06828">
    <property type="entry name" value="PLPDE_III_DapDC"/>
    <property type="match status" value="1"/>
</dbReference>
<evidence type="ECO:0000313" key="13">
    <source>
        <dbReference type="Proteomes" id="UP000036313"/>
    </source>
</evidence>
<dbReference type="EC" id="4.1.1.20" evidence="6 7"/>
<dbReference type="SUPFAM" id="SSF50621">
    <property type="entry name" value="Alanine racemase C-terminal domain-like"/>
    <property type="match status" value="1"/>
</dbReference>
<keyword evidence="5 6" id="KW-0456">Lyase</keyword>
<feature type="modified residue" description="N6-(pyridoxal phosphate)lysine" evidence="6 8">
    <location>
        <position position="78"/>
    </location>
</feature>
<dbReference type="Pfam" id="PF00278">
    <property type="entry name" value="Orn_DAP_Arg_deC"/>
    <property type="match status" value="1"/>
</dbReference>
<dbReference type="PRINTS" id="PR01181">
    <property type="entry name" value="DAPDCRBXLASE"/>
</dbReference>
<dbReference type="InterPro" id="IPR022644">
    <property type="entry name" value="De-COase2_N"/>
</dbReference>
<gene>
    <name evidence="12" type="primary">lysA_2</name>
    <name evidence="6" type="synonym">lysA</name>
    <name evidence="12" type="ORF">MOBUDSM44075_00807</name>
</gene>
<comment type="subunit">
    <text evidence="6">Homodimer.</text>
</comment>
<comment type="pathway">
    <text evidence="6 9">Amino-acid biosynthesis; L-lysine biosynthesis via DAP pathway; L-lysine from DL-2,6-diaminopimelate: step 1/1.</text>
</comment>
<keyword evidence="2 6" id="KW-0210">Decarboxylase</keyword>
<dbReference type="PANTHER" id="PTHR43727">
    <property type="entry name" value="DIAMINOPIMELATE DECARBOXYLASE"/>
    <property type="match status" value="1"/>
</dbReference>
<dbReference type="Pfam" id="PF02784">
    <property type="entry name" value="Orn_Arg_deC_N"/>
    <property type="match status" value="1"/>
</dbReference>
<proteinExistence type="inferred from homology"/>
<dbReference type="Gene3D" id="3.20.20.10">
    <property type="entry name" value="Alanine racemase"/>
    <property type="match status" value="1"/>
</dbReference>
<dbReference type="GO" id="GO:0009089">
    <property type="term" value="P:lysine biosynthetic process via diaminopimelate"/>
    <property type="evidence" value="ECO:0007669"/>
    <property type="project" value="UniProtKB-UniRule"/>
</dbReference>
<evidence type="ECO:0000256" key="5">
    <source>
        <dbReference type="ARBA" id="ARBA00023239"/>
    </source>
</evidence>
<evidence type="ECO:0000256" key="8">
    <source>
        <dbReference type="PIRSR" id="PIRSR600183-50"/>
    </source>
</evidence>
<protein>
    <recommendedName>
        <fullName evidence="6 7">Diaminopimelate decarboxylase</fullName>
        <shortName evidence="6">DAP decarboxylase</shortName>
        <shortName evidence="6">DAPDC</shortName>
        <ecNumber evidence="6 7">4.1.1.20</ecNumber>
    </recommendedName>
</protein>
<name>A0A0J6WCH2_9MYCO</name>
<evidence type="ECO:0000313" key="12">
    <source>
        <dbReference type="EMBL" id="KMO80930.1"/>
    </source>
</evidence>
<dbReference type="Proteomes" id="UP000036313">
    <property type="component" value="Unassembled WGS sequence"/>
</dbReference>
<comment type="cofactor">
    <cofactor evidence="1 6 8 9">
        <name>pyridoxal 5'-phosphate</name>
        <dbReference type="ChEBI" id="CHEBI:597326"/>
    </cofactor>
</comment>
<dbReference type="SUPFAM" id="SSF51419">
    <property type="entry name" value="PLP-binding barrel"/>
    <property type="match status" value="1"/>
</dbReference>
<keyword evidence="3 6" id="KW-0663">Pyridoxal phosphate</keyword>
<comment type="caution">
    <text evidence="6">Lacks conserved residue(s) required for the propagation of feature annotation.</text>
</comment>
<evidence type="ECO:0000259" key="10">
    <source>
        <dbReference type="Pfam" id="PF00278"/>
    </source>
</evidence>
<dbReference type="InterPro" id="IPR002986">
    <property type="entry name" value="DAP_deCOOHase_LysA"/>
</dbReference>
<dbReference type="GO" id="GO:0030170">
    <property type="term" value="F:pyridoxal phosphate binding"/>
    <property type="evidence" value="ECO:0007669"/>
    <property type="project" value="UniProtKB-UniRule"/>
</dbReference>
<accession>A0A0J6WCH2</accession>
<evidence type="ECO:0000256" key="4">
    <source>
        <dbReference type="ARBA" id="ARBA00023154"/>
    </source>
</evidence>
<feature type="domain" description="Orn/DAP/Arg decarboxylase 2 N-terminal" evidence="11">
    <location>
        <begin position="55"/>
        <end position="291"/>
    </location>
</feature>
<dbReference type="InterPro" id="IPR022643">
    <property type="entry name" value="De-COase2_C"/>
</dbReference>
<reference evidence="12 13" key="1">
    <citation type="journal article" date="2015" name="Genome Biol. Evol.">
        <title>Characterization of Three Mycobacterium spp. with Potential Use in Bioremediation by Genome Sequencing and Comparative Genomics.</title>
        <authorList>
            <person name="Das S."/>
            <person name="Pettersson B.M."/>
            <person name="Behra P.R."/>
            <person name="Ramesh M."/>
            <person name="Dasgupta S."/>
            <person name="Bhattacharya A."/>
            <person name="Kirsebom L.A."/>
        </authorList>
    </citation>
    <scope>NUCLEOTIDE SEQUENCE [LARGE SCALE GENOMIC DNA]</scope>
    <source>
        <strain evidence="12 13">DSM 44075</strain>
    </source>
</reference>
<comment type="catalytic activity">
    <reaction evidence="6 9">
        <text>meso-2,6-diaminopimelate + H(+) = L-lysine + CO2</text>
        <dbReference type="Rhea" id="RHEA:15101"/>
        <dbReference type="ChEBI" id="CHEBI:15378"/>
        <dbReference type="ChEBI" id="CHEBI:16526"/>
        <dbReference type="ChEBI" id="CHEBI:32551"/>
        <dbReference type="ChEBI" id="CHEBI:57791"/>
        <dbReference type="EC" id="4.1.1.20"/>
    </reaction>
</comment>
<feature type="active site" description="Proton donor" evidence="8">
    <location>
        <position position="351"/>
    </location>
</feature>
<organism evidence="12 13">
    <name type="scientific">Mycolicibacterium obuense</name>
    <dbReference type="NCBI Taxonomy" id="1807"/>
    <lineage>
        <taxon>Bacteria</taxon>
        <taxon>Bacillati</taxon>
        <taxon>Actinomycetota</taxon>
        <taxon>Actinomycetes</taxon>
        <taxon>Mycobacteriales</taxon>
        <taxon>Mycobacteriaceae</taxon>
        <taxon>Mycolicibacterium</taxon>
    </lineage>
</organism>
<dbReference type="InterPro" id="IPR000183">
    <property type="entry name" value="Orn/DAP/Arg_de-COase"/>
</dbReference>